<evidence type="ECO:0000313" key="2">
    <source>
        <dbReference type="Proteomes" id="UP000753219"/>
    </source>
</evidence>
<protein>
    <submittedName>
        <fullName evidence="1">Uncharacterized protein</fullName>
    </submittedName>
</protein>
<evidence type="ECO:0000313" key="1">
    <source>
        <dbReference type="EMBL" id="MBS4883227.1"/>
    </source>
</evidence>
<proteinExistence type="predicted"/>
<dbReference type="EMBL" id="JAGZMZ010000001">
    <property type="protein sequence ID" value="MBS4883227.1"/>
    <property type="molecule type" value="Genomic_DNA"/>
</dbReference>
<sequence length="323" mass="36935">MNLNGYMFKNAMMYNFITVKDQVISIHNTDEEGYGFITYIKTDERGELTFTLSKKDYQMLSRFDVFNLTVSKDVIKVKAKNSNINLANLIDVKAVIPDTKDARTVDVKPNDFLKGKSFVGNSKTKIQVNGVNVSPDGYLLTDSYHFYMQRINTGVSESICIPKEIFVFIKDMATCMTDNKTVVFINDAGNQLFYSSLISKAQPLLKVDTNTPVVLKCNTNDLLHQLYIMKGYTDYVNLKQHDNILHLYSHEEANIFDLEVESKFIKGSKLNVTVRLEHLIRIIELETNTDIELRFADRMMLYVCGSISAGDMYVAQQEPREVE</sequence>
<gene>
    <name evidence="1" type="ORF">KHZ85_00435</name>
</gene>
<dbReference type="AlphaFoldDB" id="A0A942ZVV1"/>
<reference evidence="1" key="1">
    <citation type="submission" date="2021-02" db="EMBL/GenBank/DDBJ databases">
        <title>Infant gut strain persistence is associated with maternal origin, phylogeny, and functional potential including surface adhesion and iron acquisition.</title>
        <authorList>
            <person name="Lou Y.C."/>
        </authorList>
    </citation>
    <scope>NUCLEOTIDE SEQUENCE</scope>
    <source>
        <strain evidence="1">L3_108_103G1_dasL3_108_103G1_concoct_2</strain>
    </source>
</reference>
<name>A0A942ZVV1_9FIRM</name>
<organism evidence="1 2">
    <name type="scientific">Amedibacillus dolichus</name>
    <dbReference type="NCBI Taxonomy" id="31971"/>
    <lineage>
        <taxon>Bacteria</taxon>
        <taxon>Bacillati</taxon>
        <taxon>Bacillota</taxon>
        <taxon>Erysipelotrichia</taxon>
        <taxon>Erysipelotrichales</taxon>
        <taxon>Erysipelotrichaceae</taxon>
        <taxon>Amedibacillus</taxon>
    </lineage>
</organism>
<comment type="caution">
    <text evidence="1">The sequence shown here is derived from an EMBL/GenBank/DDBJ whole genome shotgun (WGS) entry which is preliminary data.</text>
</comment>
<accession>A0A942ZVV1</accession>
<dbReference type="RefSeq" id="WP_278639390.1">
    <property type="nucleotide sequence ID" value="NZ_JAGZMZ010000001.1"/>
</dbReference>
<dbReference type="Proteomes" id="UP000753219">
    <property type="component" value="Unassembled WGS sequence"/>
</dbReference>